<reference evidence="1" key="1">
    <citation type="journal article" date="2021" name="New Phytol.">
        <title>Evolutionary innovations through gain and loss of genes in the ectomycorrhizal Boletales.</title>
        <authorList>
            <person name="Wu G."/>
            <person name="Miyauchi S."/>
            <person name="Morin E."/>
            <person name="Kuo A."/>
            <person name="Drula E."/>
            <person name="Varga T."/>
            <person name="Kohler A."/>
            <person name="Feng B."/>
            <person name="Cao Y."/>
            <person name="Lipzen A."/>
            <person name="Daum C."/>
            <person name="Hundley H."/>
            <person name="Pangilinan J."/>
            <person name="Johnson J."/>
            <person name="Barry K."/>
            <person name="LaButti K."/>
            <person name="Ng V."/>
            <person name="Ahrendt S."/>
            <person name="Min B."/>
            <person name="Choi I.G."/>
            <person name="Park H."/>
            <person name="Plett J.M."/>
            <person name="Magnuson J."/>
            <person name="Spatafora J.W."/>
            <person name="Nagy L.G."/>
            <person name="Henrissat B."/>
            <person name="Grigoriev I.V."/>
            <person name="Yang Z.L."/>
            <person name="Xu J."/>
            <person name="Martin F.M."/>
        </authorList>
    </citation>
    <scope>NUCLEOTIDE SEQUENCE</scope>
    <source>
        <strain evidence="1">KKN 215</strain>
    </source>
</reference>
<evidence type="ECO:0000313" key="2">
    <source>
        <dbReference type="Proteomes" id="UP000813824"/>
    </source>
</evidence>
<dbReference type="EMBL" id="JAEVFJ010000002">
    <property type="protein sequence ID" value="KAH8107220.1"/>
    <property type="molecule type" value="Genomic_DNA"/>
</dbReference>
<sequence>MAYISVYCLIQHQCYAPPTSASNSHRLNGDPADVYHTHIDHSLRMIYSHASQRRVSGVTTPFSTTSAVPIDSHLISPKRCFTRLGVYATDRRPFSMTRKFNHVWLMLPLLPLELDFKDRLFGWLLFCDSLNRTAVAMNIFLRLGFAVLLDDALAAVKTSASTFLDAEDTPSCSAAETHPRFRMKMAGLSGEAPSFRFRRLSEDRGLVSRTAKPPVSPGIVLRSLSVGNYPHEDATAAANLIPRHIRCFMFGTWFIARYADFNLD</sequence>
<dbReference type="Proteomes" id="UP000813824">
    <property type="component" value="Unassembled WGS sequence"/>
</dbReference>
<proteinExistence type="predicted"/>
<protein>
    <submittedName>
        <fullName evidence="1">Uncharacterized protein</fullName>
    </submittedName>
</protein>
<name>A0A8K0XUG9_9AGAR</name>
<gene>
    <name evidence="1" type="ORF">BXZ70DRAFT_903926</name>
</gene>
<comment type="caution">
    <text evidence="1">The sequence shown here is derived from an EMBL/GenBank/DDBJ whole genome shotgun (WGS) entry which is preliminary data.</text>
</comment>
<keyword evidence="2" id="KW-1185">Reference proteome</keyword>
<organism evidence="1 2">
    <name type="scientific">Cristinia sonorae</name>
    <dbReference type="NCBI Taxonomy" id="1940300"/>
    <lineage>
        <taxon>Eukaryota</taxon>
        <taxon>Fungi</taxon>
        <taxon>Dikarya</taxon>
        <taxon>Basidiomycota</taxon>
        <taxon>Agaricomycotina</taxon>
        <taxon>Agaricomycetes</taxon>
        <taxon>Agaricomycetidae</taxon>
        <taxon>Agaricales</taxon>
        <taxon>Pleurotineae</taxon>
        <taxon>Stephanosporaceae</taxon>
        <taxon>Cristinia</taxon>
    </lineage>
</organism>
<evidence type="ECO:0000313" key="1">
    <source>
        <dbReference type="EMBL" id="KAH8107220.1"/>
    </source>
</evidence>
<accession>A0A8K0XUG9</accession>
<dbReference type="AlphaFoldDB" id="A0A8K0XUG9"/>